<proteinExistence type="predicted"/>
<dbReference type="GO" id="GO:0016740">
    <property type="term" value="F:transferase activity"/>
    <property type="evidence" value="ECO:0007669"/>
    <property type="project" value="UniProtKB-KW"/>
</dbReference>
<evidence type="ECO:0000313" key="10">
    <source>
        <dbReference type="EMBL" id="CAI2716989.1"/>
    </source>
</evidence>
<dbReference type="PANTHER" id="PTHR33908">
    <property type="entry name" value="MANNOSYLTRANSFERASE YKCB-RELATED"/>
    <property type="match status" value="1"/>
</dbReference>
<evidence type="ECO:0000256" key="3">
    <source>
        <dbReference type="ARBA" id="ARBA00022676"/>
    </source>
</evidence>
<reference evidence="10 11" key="1">
    <citation type="submission" date="2022-09" db="EMBL/GenBank/DDBJ databases">
        <authorList>
            <person name="Kop L."/>
        </authorList>
    </citation>
    <scope>NUCLEOTIDE SEQUENCE [LARGE SCALE GENOMIC DNA]</scope>
    <source>
        <strain evidence="10 11">347</strain>
    </source>
</reference>
<dbReference type="Proteomes" id="UP001157733">
    <property type="component" value="Chromosome"/>
</dbReference>
<feature type="transmembrane region" description="Helical" evidence="8">
    <location>
        <begin position="374"/>
        <end position="393"/>
    </location>
</feature>
<dbReference type="Pfam" id="PF02366">
    <property type="entry name" value="PMT"/>
    <property type="match status" value="1"/>
</dbReference>
<keyword evidence="11" id="KW-1185">Reference proteome</keyword>
<evidence type="ECO:0000256" key="7">
    <source>
        <dbReference type="ARBA" id="ARBA00023136"/>
    </source>
</evidence>
<feature type="transmembrane region" description="Helical" evidence="8">
    <location>
        <begin position="97"/>
        <end position="114"/>
    </location>
</feature>
<evidence type="ECO:0000313" key="11">
    <source>
        <dbReference type="Proteomes" id="UP001157733"/>
    </source>
</evidence>
<keyword evidence="3" id="KW-0328">Glycosyltransferase</keyword>
<dbReference type="PANTHER" id="PTHR33908:SF3">
    <property type="entry name" value="UNDECAPRENYL PHOSPHATE-ALPHA-4-AMINO-4-DEOXY-L-ARABINOSE ARABINOSYL TRANSFERASE"/>
    <property type="match status" value="1"/>
</dbReference>
<evidence type="ECO:0000256" key="6">
    <source>
        <dbReference type="ARBA" id="ARBA00022989"/>
    </source>
</evidence>
<evidence type="ECO:0000256" key="4">
    <source>
        <dbReference type="ARBA" id="ARBA00022679"/>
    </source>
</evidence>
<keyword evidence="4 10" id="KW-0808">Transferase</keyword>
<keyword evidence="7 8" id="KW-0472">Membrane</keyword>
<evidence type="ECO:0000256" key="5">
    <source>
        <dbReference type="ARBA" id="ARBA00022692"/>
    </source>
</evidence>
<protein>
    <submittedName>
        <fullName evidence="10">Glycosyl transferase, family 39</fullName>
    </submittedName>
</protein>
<gene>
    <name evidence="10" type="ORF">NSPWAT_0130</name>
</gene>
<sequence length="497" mass="55356">MMSSVPNTRRVNNASRYAAGFVIAVLLLRALAAVVVPIMDDTEARYAEIARKMLADGHWTVPQFDDGVPFWGKPPLAFWLSAGGIALFGAGEFGPRAPILLIAAVLLFLFWRFVEECEDAPTAHLATVLLATSAVFLVSAGAVMTDLVLLLALFIMMSACWRFSRDGDVRHGLWMFAALGAGLLTKGLMILAVGGLPIAVWLTLTKKWKPFLARLPWVSGLALAAVIAVPWYVAAELKTPGFLHYFLIGEHFSRFFEPGWEGDRYGWARGQPFGMIWVFYLIGLAPWSVLVPAYLFIKRRGLDWMDSENDGTRRELVLFLLCWVLAPAVLLTFARNIIWTYSLPAVPPAAILLAMTLKGSRNAESSAPDPLPKVMTTAAVFLGAVFIAGGFALQNPKWVSQVTYKPFVEQFKSLCPDATCRLWCFGERIHSAEYYLRGQTKRIEQVSGLFGDEHRARHFFIGLHTVVNRLPPPEMAQLEPVRRYGKMGLWRLKPKPE</sequence>
<feature type="domain" description="ArnT-like N-terminal" evidence="9">
    <location>
        <begin position="16"/>
        <end position="246"/>
    </location>
</feature>
<dbReference type="RefSeq" id="WP_282009966.1">
    <property type="nucleotide sequence ID" value="NZ_OX336137.1"/>
</dbReference>
<evidence type="ECO:0000256" key="2">
    <source>
        <dbReference type="ARBA" id="ARBA00022475"/>
    </source>
</evidence>
<feature type="transmembrane region" description="Helical" evidence="8">
    <location>
        <begin position="176"/>
        <end position="204"/>
    </location>
</feature>
<dbReference type="InterPro" id="IPR003342">
    <property type="entry name" value="ArnT-like_N"/>
</dbReference>
<comment type="subcellular location">
    <subcellularLocation>
        <location evidence="1">Cell membrane</location>
        <topology evidence="1">Multi-pass membrane protein</topology>
    </subcellularLocation>
</comment>
<keyword evidence="5 8" id="KW-0812">Transmembrane</keyword>
<keyword evidence="2" id="KW-1003">Cell membrane</keyword>
<feature type="transmembrane region" description="Helical" evidence="8">
    <location>
        <begin position="275"/>
        <end position="297"/>
    </location>
</feature>
<evidence type="ECO:0000256" key="8">
    <source>
        <dbReference type="SAM" id="Phobius"/>
    </source>
</evidence>
<feature type="transmembrane region" description="Helical" evidence="8">
    <location>
        <begin position="317"/>
        <end position="338"/>
    </location>
</feature>
<keyword evidence="6 8" id="KW-1133">Transmembrane helix</keyword>
<evidence type="ECO:0000256" key="1">
    <source>
        <dbReference type="ARBA" id="ARBA00004651"/>
    </source>
</evidence>
<name>A0ABM9HA32_9BACT</name>
<dbReference type="EMBL" id="OX336137">
    <property type="protein sequence ID" value="CAI2716989.1"/>
    <property type="molecule type" value="Genomic_DNA"/>
</dbReference>
<dbReference type="InterPro" id="IPR050297">
    <property type="entry name" value="LipidA_mod_glycosyltrf_83"/>
</dbReference>
<evidence type="ECO:0000259" key="9">
    <source>
        <dbReference type="Pfam" id="PF02366"/>
    </source>
</evidence>
<organism evidence="10 11">
    <name type="scientific">Nitrospina watsonii</name>
    <dbReference type="NCBI Taxonomy" id="1323948"/>
    <lineage>
        <taxon>Bacteria</taxon>
        <taxon>Pseudomonadati</taxon>
        <taxon>Nitrospinota/Tectimicrobiota group</taxon>
        <taxon>Nitrospinota</taxon>
        <taxon>Nitrospinia</taxon>
        <taxon>Nitrospinales</taxon>
        <taxon>Nitrospinaceae</taxon>
        <taxon>Nitrospina</taxon>
    </lineage>
</organism>
<feature type="transmembrane region" description="Helical" evidence="8">
    <location>
        <begin position="211"/>
        <end position="233"/>
    </location>
</feature>
<accession>A0ABM9HA32</accession>